<dbReference type="EMBL" id="SFAP01000081">
    <property type="protein sequence ID" value="TRV26421.1"/>
    <property type="molecule type" value="Genomic_DNA"/>
</dbReference>
<proteinExistence type="predicted"/>
<organism evidence="1 2">
    <name type="scientific">Microcystis wesenbergii Mw_MB_S_20031200_S109D</name>
    <dbReference type="NCBI Taxonomy" id="2486241"/>
    <lineage>
        <taxon>Bacteria</taxon>
        <taxon>Bacillati</taxon>
        <taxon>Cyanobacteriota</taxon>
        <taxon>Cyanophyceae</taxon>
        <taxon>Oscillatoriophycideae</taxon>
        <taxon>Chroococcales</taxon>
        <taxon>Microcystaceae</taxon>
        <taxon>Microcystis</taxon>
    </lineage>
</organism>
<evidence type="ECO:0000313" key="1">
    <source>
        <dbReference type="EMBL" id="TRV26421.1"/>
    </source>
</evidence>
<evidence type="ECO:0000313" key="2">
    <source>
        <dbReference type="Proteomes" id="UP000318616"/>
    </source>
</evidence>
<comment type="caution">
    <text evidence="1">The sequence shown here is derived from an EMBL/GenBank/DDBJ whole genome shotgun (WGS) entry which is preliminary data.</text>
</comment>
<dbReference type="Proteomes" id="UP000318616">
    <property type="component" value="Unassembled WGS sequence"/>
</dbReference>
<accession>A0A552M1U7</accession>
<name>A0A552M1U7_9CHRO</name>
<sequence>MIVLFPKKLVRFYRKKFGDKIIFKSLLVGLGYRRQETGDRRQETGDRRLFLFILPLPHFPTSPLPHSLTPNP</sequence>
<protein>
    <submittedName>
        <fullName evidence="1">Uncharacterized protein</fullName>
    </submittedName>
</protein>
<gene>
    <name evidence="1" type="ORF">EWV88_06525</name>
</gene>
<reference evidence="1 2" key="1">
    <citation type="submission" date="2019-01" db="EMBL/GenBank/DDBJ databases">
        <title>Coherence of Microcystis species and biogeography revealed through population genomics.</title>
        <authorList>
            <person name="Perez-Carrascal O.M."/>
            <person name="Terrat Y."/>
            <person name="Giani A."/>
            <person name="Fortin N."/>
            <person name="Tromas N."/>
            <person name="Shapiro B.J."/>
        </authorList>
    </citation>
    <scope>NUCLEOTIDE SEQUENCE [LARGE SCALE GENOMIC DNA]</scope>
    <source>
        <strain evidence="1">Mw_MB_S_20031200_S109D</strain>
    </source>
</reference>
<dbReference type="AlphaFoldDB" id="A0A552M1U7"/>